<accession>A0A839QV24</accession>
<proteinExistence type="inferred from homology"/>
<dbReference type="GO" id="GO:0003700">
    <property type="term" value="F:DNA-binding transcription factor activity"/>
    <property type="evidence" value="ECO:0007669"/>
    <property type="project" value="TreeGrafter"/>
</dbReference>
<dbReference type="Gene3D" id="3.40.190.10">
    <property type="entry name" value="Periplasmic binding protein-like II"/>
    <property type="match status" value="2"/>
</dbReference>
<dbReference type="PANTHER" id="PTHR30346:SF0">
    <property type="entry name" value="HCA OPERON TRANSCRIPTIONAL ACTIVATOR HCAR"/>
    <property type="match status" value="1"/>
</dbReference>
<evidence type="ECO:0000313" key="7">
    <source>
        <dbReference type="EMBL" id="MBB3022630.1"/>
    </source>
</evidence>
<evidence type="ECO:0000256" key="2">
    <source>
        <dbReference type="ARBA" id="ARBA00023015"/>
    </source>
</evidence>
<evidence type="ECO:0000259" key="6">
    <source>
        <dbReference type="Pfam" id="PF03466"/>
    </source>
</evidence>
<gene>
    <name evidence="7" type="ORF">FHX50_000878</name>
</gene>
<dbReference type="RefSeq" id="WP_221187098.1">
    <property type="nucleotide sequence ID" value="NZ_CBCSFZ010000019.1"/>
</dbReference>
<sequence length="246" mass="27315">MSSRAKRGPARGGRPAAGRSRTGGRGKKPSAQEQRRTGRQRTSGDGHEAADRQAAKDERTLRVGFIPGVEPDRFGRRWRQSPLRADLELVPLVERDPLQALAAGEVDMVFARFDPAQVIGGSHLDPPIDLHAVPLWQEVPVAVMSRDNELSILDEVSDADLEDEHVFDQQRPGDEKERVLIVGAGIGCTIMPMSLARFHHRRTVVHRPYVDGEPTQIALCWPTDADDDLRQEFVAVVRGRTSRSSR</sequence>
<comment type="caution">
    <text evidence="7">The sequence shown here is derived from an EMBL/GenBank/DDBJ whole genome shotgun (WGS) entry which is preliminary data.</text>
</comment>
<keyword evidence="8" id="KW-1185">Reference proteome</keyword>
<keyword evidence="3" id="KW-0238">DNA-binding</keyword>
<keyword evidence="2" id="KW-0805">Transcription regulation</keyword>
<dbReference type="GO" id="GO:0003677">
    <property type="term" value="F:DNA binding"/>
    <property type="evidence" value="ECO:0007669"/>
    <property type="project" value="UniProtKB-KW"/>
</dbReference>
<feature type="compositionally biased region" description="Basic and acidic residues" evidence="5">
    <location>
        <begin position="42"/>
        <end position="61"/>
    </location>
</feature>
<reference evidence="7 8" key="1">
    <citation type="submission" date="2020-08" db="EMBL/GenBank/DDBJ databases">
        <title>Sequencing the genomes of 1000 actinobacteria strains.</title>
        <authorList>
            <person name="Klenk H.-P."/>
        </authorList>
    </citation>
    <scope>NUCLEOTIDE SEQUENCE [LARGE SCALE GENOMIC DNA]</scope>
    <source>
        <strain evidence="7 8">DSM 23040</strain>
    </source>
</reference>
<dbReference type="Proteomes" id="UP000568050">
    <property type="component" value="Unassembled WGS sequence"/>
</dbReference>
<dbReference type="PANTHER" id="PTHR30346">
    <property type="entry name" value="TRANSCRIPTIONAL DUAL REGULATOR HCAR-RELATED"/>
    <property type="match status" value="1"/>
</dbReference>
<organism evidence="7 8">
    <name type="scientific">Helcobacillus massiliensis</name>
    <dbReference type="NCBI Taxonomy" id="521392"/>
    <lineage>
        <taxon>Bacteria</taxon>
        <taxon>Bacillati</taxon>
        <taxon>Actinomycetota</taxon>
        <taxon>Actinomycetes</taxon>
        <taxon>Micrococcales</taxon>
        <taxon>Dermabacteraceae</taxon>
        <taxon>Helcobacillus</taxon>
    </lineage>
</organism>
<dbReference type="InterPro" id="IPR005119">
    <property type="entry name" value="LysR_subst-bd"/>
</dbReference>
<feature type="region of interest" description="Disordered" evidence="5">
    <location>
        <begin position="1"/>
        <end position="61"/>
    </location>
</feature>
<evidence type="ECO:0000256" key="5">
    <source>
        <dbReference type="SAM" id="MobiDB-lite"/>
    </source>
</evidence>
<dbReference type="Pfam" id="PF03466">
    <property type="entry name" value="LysR_substrate"/>
    <property type="match status" value="1"/>
</dbReference>
<keyword evidence="4" id="KW-0804">Transcription</keyword>
<evidence type="ECO:0000256" key="1">
    <source>
        <dbReference type="ARBA" id="ARBA00009437"/>
    </source>
</evidence>
<evidence type="ECO:0000313" key="8">
    <source>
        <dbReference type="Proteomes" id="UP000568050"/>
    </source>
</evidence>
<dbReference type="GO" id="GO:0032993">
    <property type="term" value="C:protein-DNA complex"/>
    <property type="evidence" value="ECO:0007669"/>
    <property type="project" value="TreeGrafter"/>
</dbReference>
<evidence type="ECO:0000256" key="3">
    <source>
        <dbReference type="ARBA" id="ARBA00023125"/>
    </source>
</evidence>
<name>A0A839QV24_9MICO</name>
<evidence type="ECO:0000256" key="4">
    <source>
        <dbReference type="ARBA" id="ARBA00023163"/>
    </source>
</evidence>
<feature type="domain" description="LysR substrate-binding" evidence="6">
    <location>
        <begin position="57"/>
        <end position="166"/>
    </location>
</feature>
<dbReference type="EMBL" id="JACHWP010000001">
    <property type="protein sequence ID" value="MBB3022630.1"/>
    <property type="molecule type" value="Genomic_DNA"/>
</dbReference>
<protein>
    <recommendedName>
        <fullName evidence="6">LysR substrate-binding domain-containing protein</fullName>
    </recommendedName>
</protein>
<comment type="similarity">
    <text evidence="1">Belongs to the LysR transcriptional regulatory family.</text>
</comment>
<dbReference type="AlphaFoldDB" id="A0A839QV24"/>
<dbReference type="SUPFAM" id="SSF53850">
    <property type="entry name" value="Periplasmic binding protein-like II"/>
    <property type="match status" value="1"/>
</dbReference>